<evidence type="ECO:0000259" key="2">
    <source>
        <dbReference type="Pfam" id="PF12248"/>
    </source>
</evidence>
<proteinExistence type="predicted"/>
<dbReference type="Pfam" id="PF12248">
    <property type="entry name" value="Methyltransf_FA"/>
    <property type="match status" value="1"/>
</dbReference>
<reference evidence="3 4" key="1">
    <citation type="submission" date="2024-01" db="EMBL/GenBank/DDBJ databases">
        <title>The genome of the rayed Mediterranean limpet Patella caerulea (Linnaeus, 1758).</title>
        <authorList>
            <person name="Anh-Thu Weber A."/>
            <person name="Halstead-Nussloch G."/>
        </authorList>
    </citation>
    <scope>NUCLEOTIDE SEQUENCE [LARGE SCALE GENOMIC DNA]</scope>
    <source>
        <strain evidence="3">AATW-2023a</strain>
        <tissue evidence="3">Whole specimen</tissue>
    </source>
</reference>
<keyword evidence="4" id="KW-1185">Reference proteome</keyword>
<comment type="caution">
    <text evidence="3">The sequence shown here is derived from an EMBL/GenBank/DDBJ whole genome shotgun (WGS) entry which is preliminary data.</text>
</comment>
<dbReference type="AlphaFoldDB" id="A0AAN8JZW4"/>
<dbReference type="EMBL" id="JAZGQO010000006">
    <property type="protein sequence ID" value="KAK6186265.1"/>
    <property type="molecule type" value="Genomic_DNA"/>
</dbReference>
<accession>A0AAN8JZW4</accession>
<name>A0AAN8JZW4_PATCE</name>
<gene>
    <name evidence="3" type="ORF">SNE40_008335</name>
</gene>
<keyword evidence="1" id="KW-0732">Signal</keyword>
<evidence type="ECO:0000313" key="3">
    <source>
        <dbReference type="EMBL" id="KAK6186265.1"/>
    </source>
</evidence>
<feature type="chain" id="PRO_5043012723" description="Farnesoic acid O-methyl transferase domain-containing protein" evidence="1">
    <location>
        <begin position="20"/>
        <end position="170"/>
    </location>
</feature>
<organism evidence="3 4">
    <name type="scientific">Patella caerulea</name>
    <name type="common">Rayed Mediterranean limpet</name>
    <dbReference type="NCBI Taxonomy" id="87958"/>
    <lineage>
        <taxon>Eukaryota</taxon>
        <taxon>Metazoa</taxon>
        <taxon>Spiralia</taxon>
        <taxon>Lophotrochozoa</taxon>
        <taxon>Mollusca</taxon>
        <taxon>Gastropoda</taxon>
        <taxon>Patellogastropoda</taxon>
        <taxon>Patelloidea</taxon>
        <taxon>Patellidae</taxon>
        <taxon>Patella</taxon>
    </lineage>
</organism>
<evidence type="ECO:0000313" key="4">
    <source>
        <dbReference type="Proteomes" id="UP001347796"/>
    </source>
</evidence>
<evidence type="ECO:0000256" key="1">
    <source>
        <dbReference type="SAM" id="SignalP"/>
    </source>
</evidence>
<feature type="signal peptide" evidence="1">
    <location>
        <begin position="1"/>
        <end position="19"/>
    </location>
</feature>
<dbReference type="InterPro" id="IPR022041">
    <property type="entry name" value="Methyltransf_FA"/>
</dbReference>
<sequence>MAELLSWILLLRLTQACLSLKIYSPDDQTYAFPLSRFGFNVESVTSLKFTVRACGNAHVIIQKQSTADLYTNGNYVFVIGSYGNTYLQIKNAVHGAFLSNYNGVLLSCTEFRPLWVIWDDAMLSIGSGDEVNTNILLSHPLTPPLEIKHAFLLTGWGDDACWDIGKEKAL</sequence>
<feature type="domain" description="Farnesoic acid O-methyl transferase" evidence="2">
    <location>
        <begin position="29"/>
        <end position="165"/>
    </location>
</feature>
<dbReference type="Proteomes" id="UP001347796">
    <property type="component" value="Unassembled WGS sequence"/>
</dbReference>
<protein>
    <recommendedName>
        <fullName evidence="2">Farnesoic acid O-methyl transferase domain-containing protein</fullName>
    </recommendedName>
</protein>